<evidence type="ECO:0000313" key="2">
    <source>
        <dbReference type="EMBL" id="KZV93376.1"/>
    </source>
</evidence>
<dbReference type="Pfam" id="PF16862">
    <property type="entry name" value="Glyco_hydro_79C"/>
    <property type="match status" value="1"/>
</dbReference>
<name>A0A165IGL1_EXIGL</name>
<feature type="domain" description="Beta-glucuronidase C-terminal" evidence="1">
    <location>
        <begin position="428"/>
        <end position="531"/>
    </location>
</feature>
<dbReference type="STRING" id="1314781.A0A165IGL1"/>
<dbReference type="OrthoDB" id="2796951at2759"/>
<sequence length="626" mass="67221">MALANVSIYSMPPKETPLFLHAYDPATLDPPPLPSPAPLTTFPINLQKNPSGLSIPHTGNFLGLSIELSLASAVMGPNGDLIWPQFLNLMSTLKSRGGPPMIRVGGNTQEKAVLLDSGALPNNLTLVKSQHGPTGVTLTPTVHFTMDIMYNLANITQLLDVKWWMGIPLNDTLKPRLRIAEVAEQLLGDNIAGFQLGNEPDLYQSHGYRPTYSVQQYFNEFQTMLGAIDADPLITMKNNIGGPGVCCVWNLQEDILNAGYLGRFNDHLGTVIVERYPYDNCVPGKHPAQQMMNEYMMHSFAVQFGDNYRSASASAAVYKKPIVLLETNTGSCGGFPGLSNAFAATLWATDLAMQLASINFTNMMLHVGGQHVYYNPFVPPPTNESSYHQWTVGPVFYANLIVAEALGSSDSARVIDLNPNDGNVYTPAYGIYDSQGNPEKVLLMNYMTDETGASDYTAQISVGAAGGPQKAWVRYVSAPSVAWKGNITIGGQTFGGMFEADGQLHGQEETLEIPCPGGVCSVVVKAPEIALVFLTEQALADSGVGPAATPVETFTTSRYLHQYNTATVNAGVLETSNGQGGSNFRAMGRYASTSRHANIHNAAERAVPGAVMLAAVALGAILVGRR</sequence>
<dbReference type="PANTHER" id="PTHR36183:SF2">
    <property type="entry name" value="BETA-GLUCURONIDASE C-TERMINAL DOMAIN-CONTAINING PROTEIN"/>
    <property type="match status" value="1"/>
</dbReference>
<gene>
    <name evidence="2" type="ORF">EXIGLDRAFT_768147</name>
</gene>
<evidence type="ECO:0000259" key="1">
    <source>
        <dbReference type="Pfam" id="PF16862"/>
    </source>
</evidence>
<dbReference type="Proteomes" id="UP000077266">
    <property type="component" value="Unassembled WGS sequence"/>
</dbReference>
<dbReference type="InterPro" id="IPR017853">
    <property type="entry name" value="GH"/>
</dbReference>
<dbReference type="SUPFAM" id="SSF51445">
    <property type="entry name" value="(Trans)glycosidases"/>
    <property type="match status" value="1"/>
</dbReference>
<dbReference type="AlphaFoldDB" id="A0A165IGL1"/>
<dbReference type="Gene3D" id="3.20.20.80">
    <property type="entry name" value="Glycosidases"/>
    <property type="match status" value="1"/>
</dbReference>
<evidence type="ECO:0000313" key="3">
    <source>
        <dbReference type="Proteomes" id="UP000077266"/>
    </source>
</evidence>
<organism evidence="2 3">
    <name type="scientific">Exidia glandulosa HHB12029</name>
    <dbReference type="NCBI Taxonomy" id="1314781"/>
    <lineage>
        <taxon>Eukaryota</taxon>
        <taxon>Fungi</taxon>
        <taxon>Dikarya</taxon>
        <taxon>Basidiomycota</taxon>
        <taxon>Agaricomycotina</taxon>
        <taxon>Agaricomycetes</taxon>
        <taxon>Auriculariales</taxon>
        <taxon>Exidiaceae</taxon>
        <taxon>Exidia</taxon>
    </lineage>
</organism>
<dbReference type="InterPro" id="IPR031728">
    <property type="entry name" value="GlcAase_C"/>
</dbReference>
<protein>
    <recommendedName>
        <fullName evidence="1">Beta-glucuronidase C-terminal domain-containing protein</fullName>
    </recommendedName>
</protein>
<dbReference type="PANTHER" id="PTHR36183">
    <property type="entry name" value="BETA-GLUCURONIDASE"/>
    <property type="match status" value="1"/>
</dbReference>
<dbReference type="InParanoid" id="A0A165IGL1"/>
<reference evidence="2 3" key="1">
    <citation type="journal article" date="2016" name="Mol. Biol. Evol.">
        <title>Comparative Genomics of Early-Diverging Mushroom-Forming Fungi Provides Insights into the Origins of Lignocellulose Decay Capabilities.</title>
        <authorList>
            <person name="Nagy L.G."/>
            <person name="Riley R."/>
            <person name="Tritt A."/>
            <person name="Adam C."/>
            <person name="Daum C."/>
            <person name="Floudas D."/>
            <person name="Sun H."/>
            <person name="Yadav J.S."/>
            <person name="Pangilinan J."/>
            <person name="Larsson K.H."/>
            <person name="Matsuura K."/>
            <person name="Barry K."/>
            <person name="Labutti K."/>
            <person name="Kuo R."/>
            <person name="Ohm R.A."/>
            <person name="Bhattacharya S.S."/>
            <person name="Shirouzu T."/>
            <person name="Yoshinaga Y."/>
            <person name="Martin F.M."/>
            <person name="Grigoriev I.V."/>
            <person name="Hibbett D.S."/>
        </authorList>
    </citation>
    <scope>NUCLEOTIDE SEQUENCE [LARGE SCALE GENOMIC DNA]</scope>
    <source>
        <strain evidence="2 3">HHB12029</strain>
    </source>
</reference>
<accession>A0A165IGL1</accession>
<dbReference type="EMBL" id="KV425991">
    <property type="protein sequence ID" value="KZV93376.1"/>
    <property type="molecule type" value="Genomic_DNA"/>
</dbReference>
<keyword evidence="3" id="KW-1185">Reference proteome</keyword>
<dbReference type="InterPro" id="IPR052974">
    <property type="entry name" value="GH79_Enzymes"/>
</dbReference>
<proteinExistence type="predicted"/>